<evidence type="ECO:0000313" key="2">
    <source>
        <dbReference type="Proteomes" id="UP000647172"/>
    </source>
</evidence>
<dbReference type="Proteomes" id="UP000647172">
    <property type="component" value="Unassembled WGS sequence"/>
</dbReference>
<dbReference type="AlphaFoldDB" id="A0A919JNX2"/>
<organism evidence="1 2">
    <name type="scientific">Actinoplanes nipponensis</name>
    <dbReference type="NCBI Taxonomy" id="135950"/>
    <lineage>
        <taxon>Bacteria</taxon>
        <taxon>Bacillati</taxon>
        <taxon>Actinomycetota</taxon>
        <taxon>Actinomycetes</taxon>
        <taxon>Micromonosporales</taxon>
        <taxon>Micromonosporaceae</taxon>
        <taxon>Actinoplanes</taxon>
    </lineage>
</organism>
<reference evidence="1" key="1">
    <citation type="submission" date="2021-01" db="EMBL/GenBank/DDBJ databases">
        <title>Whole genome shotgun sequence of Actinoplanes nipponensis NBRC 14063.</title>
        <authorList>
            <person name="Komaki H."/>
            <person name="Tamura T."/>
        </authorList>
    </citation>
    <scope>NUCLEOTIDE SEQUENCE</scope>
    <source>
        <strain evidence="1">NBRC 14063</strain>
    </source>
</reference>
<proteinExistence type="predicted"/>
<evidence type="ECO:0000313" key="1">
    <source>
        <dbReference type="EMBL" id="GIE52772.1"/>
    </source>
</evidence>
<protein>
    <submittedName>
        <fullName evidence="1">Uncharacterized protein</fullName>
    </submittedName>
</protein>
<comment type="caution">
    <text evidence="1">The sequence shown here is derived from an EMBL/GenBank/DDBJ whole genome shotgun (WGS) entry which is preliminary data.</text>
</comment>
<dbReference type="EMBL" id="BOMQ01000074">
    <property type="protein sequence ID" value="GIE52772.1"/>
    <property type="molecule type" value="Genomic_DNA"/>
</dbReference>
<sequence>MPDQEFTSGLRFMLRACDLKRKWDVATMGSSATFDDWAVGVDLVNRFRFHAEGTQLPAAGGAPILQALLKPRTERLTLDLRAKLGLALEDRVIRECVSMADRGIGEVLAVGQRAEDASSLEQKAWVSANSAERVTHQVPADSEGGDVAESTLLGIMAGLPVDNPW</sequence>
<accession>A0A919JNX2</accession>
<name>A0A919JNX2_9ACTN</name>
<dbReference type="RefSeq" id="WP_203774435.1">
    <property type="nucleotide sequence ID" value="NZ_BAAAYJ010000108.1"/>
</dbReference>
<keyword evidence="2" id="KW-1185">Reference proteome</keyword>
<gene>
    <name evidence="1" type="ORF">Ani05nite_63060</name>
</gene>